<name>J9E0I6_WUCBA</name>
<accession>J9E0I6</accession>
<organism evidence="1 2">
    <name type="scientific">Wuchereria bancrofti</name>
    <dbReference type="NCBI Taxonomy" id="6293"/>
    <lineage>
        <taxon>Eukaryota</taxon>
        <taxon>Metazoa</taxon>
        <taxon>Ecdysozoa</taxon>
        <taxon>Nematoda</taxon>
        <taxon>Chromadorea</taxon>
        <taxon>Rhabditida</taxon>
        <taxon>Spirurina</taxon>
        <taxon>Spiruromorpha</taxon>
        <taxon>Filarioidea</taxon>
        <taxon>Onchocercidae</taxon>
        <taxon>Wuchereria</taxon>
    </lineage>
</organism>
<protein>
    <submittedName>
        <fullName evidence="1">Uncharacterized protein</fullName>
    </submittedName>
</protein>
<dbReference type="AlphaFoldDB" id="J9E0I6"/>
<dbReference type="EMBL" id="ADBV01010135">
    <property type="protein sequence ID" value="EJW75731.1"/>
    <property type="molecule type" value="Genomic_DNA"/>
</dbReference>
<comment type="caution">
    <text evidence="1">The sequence shown here is derived from an EMBL/GenBank/DDBJ whole genome shotgun (WGS) entry which is preliminary data.</text>
</comment>
<gene>
    <name evidence="1" type="ORF">WUBG_13362</name>
</gene>
<reference evidence="2" key="1">
    <citation type="submission" date="2012-08" db="EMBL/GenBank/DDBJ databases">
        <title>The Genome Sequence of Wuchereria bancrofti.</title>
        <authorList>
            <person name="Nutman T.B."/>
            <person name="Fink D.L."/>
            <person name="Russ C."/>
            <person name="Young S."/>
            <person name="Zeng Q."/>
            <person name="Koehrsen M."/>
            <person name="Alvarado L."/>
            <person name="Berlin A."/>
            <person name="Chapman S.B."/>
            <person name="Chen Z."/>
            <person name="Freedman E."/>
            <person name="Gellesch M."/>
            <person name="Goldberg J."/>
            <person name="Griggs A."/>
            <person name="Gujja S."/>
            <person name="Heilman E.R."/>
            <person name="Heiman D."/>
            <person name="Hepburn T."/>
            <person name="Howarth C."/>
            <person name="Jen D."/>
            <person name="Larson L."/>
            <person name="Lewis B."/>
            <person name="Mehta T."/>
            <person name="Park D."/>
            <person name="Pearson M."/>
            <person name="Roberts A."/>
            <person name="Saif S."/>
            <person name="Shea T."/>
            <person name="Shenoy N."/>
            <person name="Sisk P."/>
            <person name="Stolte C."/>
            <person name="Sykes S."/>
            <person name="Walk T."/>
            <person name="White J."/>
            <person name="Yandava C."/>
            <person name="Haas B."/>
            <person name="Henn M.R."/>
            <person name="Nusbaum C."/>
            <person name="Birren B."/>
        </authorList>
    </citation>
    <scope>NUCLEOTIDE SEQUENCE [LARGE SCALE GENOMIC DNA]</scope>
    <source>
        <strain evidence="2">NA</strain>
    </source>
</reference>
<sequence length="129" mass="14501">MMPTGIRKEGDSGWMTFVNLLLSSSSCGRWWRSDDQKEKAGEVRRGASLILLRRSLLLYALTSIVRWSFTAGTTTRPHFKEGIILIPKAHFGVVFSMATSRHMGEAYCCCVDMESKVASESELACFFRP</sequence>
<proteinExistence type="predicted"/>
<evidence type="ECO:0000313" key="2">
    <source>
        <dbReference type="Proteomes" id="UP000004810"/>
    </source>
</evidence>
<evidence type="ECO:0000313" key="1">
    <source>
        <dbReference type="EMBL" id="EJW75731.1"/>
    </source>
</evidence>
<dbReference type="PROSITE" id="PS51257">
    <property type="entry name" value="PROKAR_LIPOPROTEIN"/>
    <property type="match status" value="1"/>
</dbReference>
<dbReference type="Proteomes" id="UP000004810">
    <property type="component" value="Unassembled WGS sequence"/>
</dbReference>